<dbReference type="Proteomes" id="UP000001745">
    <property type="component" value="Unassembled WGS sequence"/>
</dbReference>
<dbReference type="STRING" id="441959.B8MTD7"/>
<dbReference type="SUPFAM" id="SSF48403">
    <property type="entry name" value="Ankyrin repeat"/>
    <property type="match status" value="1"/>
</dbReference>
<dbReference type="Gene3D" id="1.25.40.20">
    <property type="entry name" value="Ankyrin repeat-containing domain"/>
    <property type="match status" value="1"/>
</dbReference>
<evidence type="ECO:0000256" key="1">
    <source>
        <dbReference type="ARBA" id="ARBA00022737"/>
    </source>
</evidence>
<keyword evidence="5" id="KW-1185">Reference proteome</keyword>
<gene>
    <name evidence="4" type="ORF">TSTA_002480</name>
</gene>
<dbReference type="PROSITE" id="PS50088">
    <property type="entry name" value="ANK_REPEAT"/>
    <property type="match status" value="1"/>
</dbReference>
<dbReference type="HOGENOM" id="CLU_1220402_0_0_1"/>
<dbReference type="OrthoDB" id="366390at2759"/>
<dbReference type="PhylomeDB" id="B8MTD7"/>
<dbReference type="AlphaFoldDB" id="B8MTD7"/>
<dbReference type="Pfam" id="PF12796">
    <property type="entry name" value="Ank_2"/>
    <property type="match status" value="1"/>
</dbReference>
<proteinExistence type="predicted"/>
<dbReference type="PANTHER" id="PTHR24173">
    <property type="entry name" value="ANKYRIN REPEAT CONTAINING"/>
    <property type="match status" value="1"/>
</dbReference>
<dbReference type="PANTHER" id="PTHR24173:SF61">
    <property type="entry name" value="ANKYRIN 2"/>
    <property type="match status" value="1"/>
</dbReference>
<accession>B8MTD7</accession>
<name>B8MTD7_TALSN</name>
<evidence type="ECO:0000256" key="3">
    <source>
        <dbReference type="PROSITE-ProRule" id="PRU00023"/>
    </source>
</evidence>
<protein>
    <submittedName>
        <fullName evidence="4">Uncharacterized protein</fullName>
    </submittedName>
</protein>
<dbReference type="SMART" id="SM00248">
    <property type="entry name" value="ANK"/>
    <property type="match status" value="3"/>
</dbReference>
<feature type="repeat" description="ANK" evidence="3">
    <location>
        <begin position="74"/>
        <end position="101"/>
    </location>
</feature>
<keyword evidence="1" id="KW-0677">Repeat</keyword>
<evidence type="ECO:0000313" key="5">
    <source>
        <dbReference type="Proteomes" id="UP000001745"/>
    </source>
</evidence>
<dbReference type="VEuPathDB" id="FungiDB:TSTA_002480"/>
<dbReference type="InParanoid" id="B8MTD7"/>
<dbReference type="GeneID" id="8102859"/>
<sequence>MSRSLSDLPVDVILLYKKILRAEHTFNGTWFARRENPNHWTAHVNKWSSELLLSYFRQASIDILQRGFSIFNFLHLVAREGNPRLAEILVNKGLELDMKDFAKRTPLHIALIHHQEDTAIVFLNAGADVMLFKGYALLLAAENCSSTMVERILKKMDALQQPVTTSPTMGFPQITYVQHVKNIALTAATIRQARGVKNVLIRHGADPHWQTDSPLCIGMFRTFVLTD</sequence>
<evidence type="ECO:0000256" key="2">
    <source>
        <dbReference type="ARBA" id="ARBA00023043"/>
    </source>
</evidence>
<keyword evidence="2 3" id="KW-0040">ANK repeat</keyword>
<dbReference type="InterPro" id="IPR036770">
    <property type="entry name" value="Ankyrin_rpt-contain_sf"/>
</dbReference>
<organism evidence="4 5">
    <name type="scientific">Talaromyces stipitatus (strain ATCC 10500 / CBS 375.48 / QM 6759 / NRRL 1006)</name>
    <name type="common">Penicillium stipitatum</name>
    <dbReference type="NCBI Taxonomy" id="441959"/>
    <lineage>
        <taxon>Eukaryota</taxon>
        <taxon>Fungi</taxon>
        <taxon>Dikarya</taxon>
        <taxon>Ascomycota</taxon>
        <taxon>Pezizomycotina</taxon>
        <taxon>Eurotiomycetes</taxon>
        <taxon>Eurotiomycetidae</taxon>
        <taxon>Eurotiales</taxon>
        <taxon>Trichocomaceae</taxon>
        <taxon>Talaromyces</taxon>
        <taxon>Talaromyces sect. Talaromyces</taxon>
    </lineage>
</organism>
<dbReference type="InterPro" id="IPR002110">
    <property type="entry name" value="Ankyrin_rpt"/>
</dbReference>
<evidence type="ECO:0000313" key="4">
    <source>
        <dbReference type="EMBL" id="EED12182.1"/>
    </source>
</evidence>
<dbReference type="EMBL" id="EQ962660">
    <property type="protein sequence ID" value="EED12182.1"/>
    <property type="molecule type" value="Genomic_DNA"/>
</dbReference>
<reference evidence="5" key="1">
    <citation type="journal article" date="2015" name="Genome Announc.">
        <title>Genome sequence of the AIDS-associated pathogen Penicillium marneffei (ATCC18224) and its near taxonomic relative Talaromyces stipitatus (ATCC10500).</title>
        <authorList>
            <person name="Nierman W.C."/>
            <person name="Fedorova-Abrams N.D."/>
            <person name="Andrianopoulos A."/>
        </authorList>
    </citation>
    <scope>NUCLEOTIDE SEQUENCE [LARGE SCALE GENOMIC DNA]</scope>
    <source>
        <strain evidence="5">ATCC 10500 / CBS 375.48 / QM 6759 / NRRL 1006</strain>
    </source>
</reference>
<dbReference type="RefSeq" id="XP_002487836.1">
    <property type="nucleotide sequence ID" value="XM_002487791.1"/>
</dbReference>